<accession>A0A6V7J8C1</accession>
<dbReference type="EMBL" id="CADCXW020000015">
    <property type="protein sequence ID" value="CAD1548440.1"/>
    <property type="molecule type" value="Genomic_DNA"/>
</dbReference>
<dbReference type="AlphaFoldDB" id="A0A6V7J8C1"/>
<name>A0A6V7J8C1_9HYME</name>
<protein>
    <submittedName>
        <fullName evidence="1">Uncharacterized protein</fullName>
    </submittedName>
</protein>
<gene>
    <name evidence="1" type="ORF">BBRV_LOCUS46009</name>
</gene>
<reference evidence="1" key="1">
    <citation type="submission" date="2020-07" db="EMBL/GenBank/DDBJ databases">
        <authorList>
            <person name="Ferguson B K."/>
        </authorList>
    </citation>
    <scope>NUCLEOTIDE SEQUENCE</scope>
    <source>
        <strain evidence="1">L06</strain>
    </source>
</reference>
<evidence type="ECO:0000313" key="1">
    <source>
        <dbReference type="EMBL" id="CAD1548440.1"/>
    </source>
</evidence>
<sequence>MKVNAITVCNKVEVIATRRAKVTLLALKKFFSKVKWADHKIKAIDEQHISTQKGAMVMDEAEARNIVNENMENERREMLSGGNQ</sequence>
<proteinExistence type="predicted"/>
<organism evidence="1">
    <name type="scientific">Bracon brevicornis</name>
    <dbReference type="NCBI Taxonomy" id="1563983"/>
    <lineage>
        <taxon>Eukaryota</taxon>
        <taxon>Metazoa</taxon>
        <taxon>Ecdysozoa</taxon>
        <taxon>Arthropoda</taxon>
        <taxon>Hexapoda</taxon>
        <taxon>Insecta</taxon>
        <taxon>Pterygota</taxon>
        <taxon>Neoptera</taxon>
        <taxon>Endopterygota</taxon>
        <taxon>Hymenoptera</taxon>
        <taxon>Apocrita</taxon>
        <taxon>Ichneumonoidea</taxon>
        <taxon>Braconidae</taxon>
        <taxon>Braconinae</taxon>
        <taxon>Bracon</taxon>
    </lineage>
</organism>